<reference evidence="1 2" key="1">
    <citation type="journal article" date="2022" name="Nat. Plants">
        <title>Genomes of leafy and leafless Platanthera orchids illuminate the evolution of mycoheterotrophy.</title>
        <authorList>
            <person name="Li M.H."/>
            <person name="Liu K.W."/>
            <person name="Li Z."/>
            <person name="Lu H.C."/>
            <person name="Ye Q.L."/>
            <person name="Zhang D."/>
            <person name="Wang J.Y."/>
            <person name="Li Y.F."/>
            <person name="Zhong Z.M."/>
            <person name="Liu X."/>
            <person name="Yu X."/>
            <person name="Liu D.K."/>
            <person name="Tu X.D."/>
            <person name="Liu B."/>
            <person name="Hao Y."/>
            <person name="Liao X.Y."/>
            <person name="Jiang Y.T."/>
            <person name="Sun W.H."/>
            <person name="Chen J."/>
            <person name="Chen Y.Q."/>
            <person name="Ai Y."/>
            <person name="Zhai J.W."/>
            <person name="Wu S.S."/>
            <person name="Zhou Z."/>
            <person name="Hsiao Y.Y."/>
            <person name="Wu W.L."/>
            <person name="Chen Y.Y."/>
            <person name="Lin Y.F."/>
            <person name="Hsu J.L."/>
            <person name="Li C.Y."/>
            <person name="Wang Z.W."/>
            <person name="Zhao X."/>
            <person name="Zhong W.Y."/>
            <person name="Ma X.K."/>
            <person name="Ma L."/>
            <person name="Huang J."/>
            <person name="Chen G.Z."/>
            <person name="Huang M.Z."/>
            <person name="Huang L."/>
            <person name="Peng D.H."/>
            <person name="Luo Y.B."/>
            <person name="Zou S.Q."/>
            <person name="Chen S.P."/>
            <person name="Lan S."/>
            <person name="Tsai W.C."/>
            <person name="Van de Peer Y."/>
            <person name="Liu Z.J."/>
        </authorList>
    </citation>
    <scope>NUCLEOTIDE SEQUENCE [LARGE SCALE GENOMIC DNA]</scope>
    <source>
        <strain evidence="1">Lor287</strain>
    </source>
</reference>
<comment type="caution">
    <text evidence="1">The sequence shown here is derived from an EMBL/GenBank/DDBJ whole genome shotgun (WGS) entry which is preliminary data.</text>
</comment>
<gene>
    <name evidence="1" type="ORF">KSP39_PZI001029</name>
</gene>
<sequence length="58" mass="6813">MVRDLPSESLCHLLSQWSLHVEEMIEDLGIRIFIHYPSAYIEFLSPHLKLMSIDMVLD</sequence>
<organism evidence="1 2">
    <name type="scientific">Platanthera zijinensis</name>
    <dbReference type="NCBI Taxonomy" id="2320716"/>
    <lineage>
        <taxon>Eukaryota</taxon>
        <taxon>Viridiplantae</taxon>
        <taxon>Streptophyta</taxon>
        <taxon>Embryophyta</taxon>
        <taxon>Tracheophyta</taxon>
        <taxon>Spermatophyta</taxon>
        <taxon>Magnoliopsida</taxon>
        <taxon>Liliopsida</taxon>
        <taxon>Asparagales</taxon>
        <taxon>Orchidaceae</taxon>
        <taxon>Orchidoideae</taxon>
        <taxon>Orchideae</taxon>
        <taxon>Orchidinae</taxon>
        <taxon>Platanthera</taxon>
    </lineage>
</organism>
<dbReference type="EMBL" id="JBBWWQ010000001">
    <property type="protein sequence ID" value="KAK8957207.1"/>
    <property type="molecule type" value="Genomic_DNA"/>
</dbReference>
<protein>
    <submittedName>
        <fullName evidence="1">Uncharacterized protein</fullName>
    </submittedName>
</protein>
<evidence type="ECO:0000313" key="1">
    <source>
        <dbReference type="EMBL" id="KAK8957207.1"/>
    </source>
</evidence>
<keyword evidence="2" id="KW-1185">Reference proteome</keyword>
<proteinExistence type="predicted"/>
<dbReference type="Proteomes" id="UP001418222">
    <property type="component" value="Unassembled WGS sequence"/>
</dbReference>
<name>A0AAP0C0X4_9ASPA</name>
<accession>A0AAP0C0X4</accession>
<evidence type="ECO:0000313" key="2">
    <source>
        <dbReference type="Proteomes" id="UP001418222"/>
    </source>
</evidence>
<dbReference type="AlphaFoldDB" id="A0AAP0C0X4"/>